<dbReference type="PANTHER" id="PTHR11571:SF256">
    <property type="entry name" value="GST C-TERMINAL DOMAIN-CONTAINING PROTEIN-RELATED"/>
    <property type="match status" value="1"/>
</dbReference>
<organism evidence="2 3">
    <name type="scientific">Panagrolaimus davidi</name>
    <dbReference type="NCBI Taxonomy" id="227884"/>
    <lineage>
        <taxon>Eukaryota</taxon>
        <taxon>Metazoa</taxon>
        <taxon>Ecdysozoa</taxon>
        <taxon>Nematoda</taxon>
        <taxon>Chromadorea</taxon>
        <taxon>Rhabditida</taxon>
        <taxon>Tylenchina</taxon>
        <taxon>Panagrolaimomorpha</taxon>
        <taxon>Panagrolaimoidea</taxon>
        <taxon>Panagrolaimidae</taxon>
        <taxon>Panagrolaimus</taxon>
    </lineage>
</organism>
<dbReference type="InterPro" id="IPR004046">
    <property type="entry name" value="GST_C"/>
</dbReference>
<dbReference type="CDD" id="cd03192">
    <property type="entry name" value="GST_C_Sigma_like"/>
    <property type="match status" value="1"/>
</dbReference>
<dbReference type="PANTHER" id="PTHR11571">
    <property type="entry name" value="GLUTATHIONE S-TRANSFERASE"/>
    <property type="match status" value="1"/>
</dbReference>
<dbReference type="InterPro" id="IPR036282">
    <property type="entry name" value="Glutathione-S-Trfase_C_sf"/>
</dbReference>
<reference evidence="3" key="1">
    <citation type="submission" date="2022-11" db="UniProtKB">
        <authorList>
            <consortium name="WormBaseParasite"/>
        </authorList>
    </citation>
    <scope>IDENTIFICATION</scope>
</reference>
<evidence type="ECO:0000313" key="2">
    <source>
        <dbReference type="Proteomes" id="UP000887578"/>
    </source>
</evidence>
<dbReference type="WBParaSite" id="PDA_v2.g6561.t1">
    <property type="protein sequence ID" value="PDA_v2.g6561.t1"/>
    <property type="gene ID" value="PDA_v2.g6561"/>
</dbReference>
<sequence>MLAVGCEGIRSASNFIEDSKDKYDNLILEENYAKHFEPNVKQYLPVIIKLLKQSKSEFFADSGLTWVDFLVSEYFDSINGHAPELLKNYPELLEHSKKVHSLPNLQKYLGSRPTTPW</sequence>
<feature type="domain" description="GST C-terminal" evidence="1">
    <location>
        <begin position="1"/>
        <end position="117"/>
    </location>
</feature>
<dbReference type="PROSITE" id="PS50405">
    <property type="entry name" value="GST_CTER"/>
    <property type="match status" value="1"/>
</dbReference>
<keyword evidence="2" id="KW-1185">Reference proteome</keyword>
<protein>
    <submittedName>
        <fullName evidence="3">GST C-terminal domain-containing protein</fullName>
    </submittedName>
</protein>
<evidence type="ECO:0000313" key="3">
    <source>
        <dbReference type="WBParaSite" id="PDA_v2.g6561.t1"/>
    </source>
</evidence>
<dbReference type="GO" id="GO:0004364">
    <property type="term" value="F:glutathione transferase activity"/>
    <property type="evidence" value="ECO:0007669"/>
    <property type="project" value="TreeGrafter"/>
</dbReference>
<dbReference type="AlphaFoldDB" id="A0A914QSR3"/>
<evidence type="ECO:0000259" key="1">
    <source>
        <dbReference type="PROSITE" id="PS50405"/>
    </source>
</evidence>
<dbReference type="InterPro" id="IPR050213">
    <property type="entry name" value="GST_superfamily"/>
</dbReference>
<dbReference type="InterPro" id="IPR010987">
    <property type="entry name" value="Glutathione-S-Trfase_C-like"/>
</dbReference>
<accession>A0A914QSR3</accession>
<dbReference type="Gene3D" id="1.20.1050.10">
    <property type="match status" value="1"/>
</dbReference>
<name>A0A914QSR3_9BILA</name>
<dbReference type="GO" id="GO:0006749">
    <property type="term" value="P:glutathione metabolic process"/>
    <property type="evidence" value="ECO:0007669"/>
    <property type="project" value="TreeGrafter"/>
</dbReference>
<dbReference type="SUPFAM" id="SSF47616">
    <property type="entry name" value="GST C-terminal domain-like"/>
    <property type="match status" value="1"/>
</dbReference>
<dbReference type="Proteomes" id="UP000887578">
    <property type="component" value="Unplaced"/>
</dbReference>
<proteinExistence type="predicted"/>
<dbReference type="Pfam" id="PF14497">
    <property type="entry name" value="GST_C_3"/>
    <property type="match status" value="1"/>
</dbReference>